<dbReference type="OrthoDB" id="9777638at2"/>
<dbReference type="EMBL" id="MEHJ01000001">
    <property type="protein sequence ID" value="OEJ28513.1"/>
    <property type="molecule type" value="Genomic_DNA"/>
</dbReference>
<dbReference type="Proteomes" id="UP000095759">
    <property type="component" value="Unassembled WGS sequence"/>
</dbReference>
<dbReference type="PANTHER" id="PTHR43591:SF24">
    <property type="entry name" value="2-METHOXY-6-POLYPRENYL-1,4-BENZOQUINOL METHYLASE, MITOCHONDRIAL"/>
    <property type="match status" value="1"/>
</dbReference>
<dbReference type="STRING" id="285458.BGM19_04180"/>
<dbReference type="PANTHER" id="PTHR43591">
    <property type="entry name" value="METHYLTRANSFERASE"/>
    <property type="match status" value="1"/>
</dbReference>
<organism evidence="2 3">
    <name type="scientific">Streptomyces agglomeratus</name>
    <dbReference type="NCBI Taxonomy" id="285458"/>
    <lineage>
        <taxon>Bacteria</taxon>
        <taxon>Bacillati</taxon>
        <taxon>Actinomycetota</taxon>
        <taxon>Actinomycetes</taxon>
        <taxon>Kitasatosporales</taxon>
        <taxon>Streptomycetaceae</taxon>
        <taxon>Streptomyces</taxon>
    </lineage>
</organism>
<dbReference type="InterPro" id="IPR041698">
    <property type="entry name" value="Methyltransf_25"/>
</dbReference>
<evidence type="ECO:0000313" key="2">
    <source>
        <dbReference type="EMBL" id="OEJ28513.1"/>
    </source>
</evidence>
<dbReference type="RefSeq" id="WP_069775151.1">
    <property type="nucleotide sequence ID" value="NZ_MEHJ01000001.1"/>
</dbReference>
<dbReference type="GO" id="GO:0008168">
    <property type="term" value="F:methyltransferase activity"/>
    <property type="evidence" value="ECO:0007669"/>
    <property type="project" value="UniProtKB-KW"/>
</dbReference>
<proteinExistence type="predicted"/>
<reference evidence="2 3" key="1">
    <citation type="submission" date="2016-08" db="EMBL/GenBank/DDBJ databases">
        <title>Complete genome sequence of Streptomyces agglomeratus strain 6-3-2, a novel anti-MRSA actinomycete isolated from Wuli of Tebit, China.</title>
        <authorList>
            <person name="Chen X."/>
        </authorList>
    </citation>
    <scope>NUCLEOTIDE SEQUENCE [LARGE SCALE GENOMIC DNA]</scope>
    <source>
        <strain evidence="2 3">6-3-2</strain>
    </source>
</reference>
<accession>A0A1E5PG45</accession>
<dbReference type="AlphaFoldDB" id="A0A1E5PG45"/>
<keyword evidence="2" id="KW-0489">Methyltransferase</keyword>
<evidence type="ECO:0000259" key="1">
    <source>
        <dbReference type="Pfam" id="PF13649"/>
    </source>
</evidence>
<gene>
    <name evidence="2" type="ORF">AS594_32570</name>
</gene>
<name>A0A1E5PG45_9ACTN</name>
<keyword evidence="3" id="KW-1185">Reference proteome</keyword>
<dbReference type="Pfam" id="PF13649">
    <property type="entry name" value="Methyltransf_25"/>
    <property type="match status" value="1"/>
</dbReference>
<protein>
    <submittedName>
        <fullName evidence="2">Type 11 methyltransferase</fullName>
    </submittedName>
</protein>
<comment type="caution">
    <text evidence="2">The sequence shown here is derived from an EMBL/GenBank/DDBJ whole genome shotgun (WGS) entry which is preliminary data.</text>
</comment>
<feature type="domain" description="Methyltransferase" evidence="1">
    <location>
        <begin position="51"/>
        <end position="146"/>
    </location>
</feature>
<dbReference type="InterPro" id="IPR029063">
    <property type="entry name" value="SAM-dependent_MTases_sf"/>
</dbReference>
<evidence type="ECO:0000313" key="3">
    <source>
        <dbReference type="Proteomes" id="UP000095759"/>
    </source>
</evidence>
<dbReference type="GO" id="GO:0032259">
    <property type="term" value="P:methylation"/>
    <property type="evidence" value="ECO:0007669"/>
    <property type="project" value="UniProtKB-KW"/>
</dbReference>
<dbReference type="Gene3D" id="3.40.50.150">
    <property type="entry name" value="Vaccinia Virus protein VP39"/>
    <property type="match status" value="1"/>
</dbReference>
<dbReference type="SUPFAM" id="SSF53335">
    <property type="entry name" value="S-adenosyl-L-methionine-dependent methyltransferases"/>
    <property type="match status" value="1"/>
</dbReference>
<keyword evidence="2" id="KW-0808">Transferase</keyword>
<dbReference type="CDD" id="cd02440">
    <property type="entry name" value="AdoMet_MTases"/>
    <property type="match status" value="1"/>
</dbReference>
<sequence>METIANTQQAQAWNGPEGAYWAGRHDRFDALNSGFDDALFSAAAIDERDHVLDIGCGTGQTTRRAARQAKSGKAVGIDISAPMLERARAVTAQEGVPNAVFEEGDAQVHLFPSAGYDVVISRGGVMFFADHVAAFTNIGRALRSGGRMALICPHMPDPEGESAQVFAPVNALVREPSPAARGMMSLSDPARVLDVLTAAGFADVTTTRVEGTVHWGRDAGDAADFFFAMSPVRFNLEGVPDQVLAQAREQVTGALRQYESADGVRLRGAVWLVTATRP</sequence>